<reference evidence="3 4" key="1">
    <citation type="submission" date="2008-07" db="EMBL/GenBank/DDBJ databases">
        <authorList>
            <person name="El-Sayed N."/>
            <person name="Caler E."/>
            <person name="Inman J."/>
            <person name="Amedeo P."/>
            <person name="Hass B."/>
            <person name="Wortman J."/>
        </authorList>
    </citation>
    <scope>NUCLEOTIDE SEQUENCE [LARGE SCALE GENOMIC DNA]</scope>
    <source>
        <strain evidence="4">ATCC 50983 / TXsc</strain>
    </source>
</reference>
<dbReference type="Pfam" id="PF00098">
    <property type="entry name" value="zf-CCHC"/>
    <property type="match status" value="1"/>
</dbReference>
<keyword evidence="1" id="KW-0479">Metal-binding</keyword>
<keyword evidence="4" id="KW-1185">Reference proteome</keyword>
<evidence type="ECO:0000259" key="2">
    <source>
        <dbReference type="PROSITE" id="PS50158"/>
    </source>
</evidence>
<sequence length="189" mass="21061">MVLAQEDLDAIRELLKAEAPEDYTLSKSVFDTANPTHWDQVIQAIDKRWNTMQSMTEGFTNVQQFRQWLTQKGQEFARGLRATGEDLEGCSISPTSWGAIQENQSLRGMEPSQRAMAKTINSMAEVAKSMAKSNEWMAKEVTKSLAAVSRPAPTTTTRRPLAEVVCYTCNKKGHLASRCPMKDAKESTA</sequence>
<gene>
    <name evidence="3" type="ORF">Pmar_PMAR013506</name>
</gene>
<dbReference type="EMBL" id="GG685183">
    <property type="protein sequence ID" value="EER00345.1"/>
    <property type="molecule type" value="Genomic_DNA"/>
</dbReference>
<dbReference type="GeneID" id="9050098"/>
<dbReference type="InterPro" id="IPR001878">
    <property type="entry name" value="Znf_CCHC"/>
</dbReference>
<accession>C5LSE9</accession>
<dbReference type="PROSITE" id="PS50158">
    <property type="entry name" value="ZF_CCHC"/>
    <property type="match status" value="1"/>
</dbReference>
<dbReference type="InterPro" id="IPR036875">
    <property type="entry name" value="Znf_CCHC_sf"/>
</dbReference>
<dbReference type="GO" id="GO:0008270">
    <property type="term" value="F:zinc ion binding"/>
    <property type="evidence" value="ECO:0007669"/>
    <property type="project" value="UniProtKB-KW"/>
</dbReference>
<dbReference type="RefSeq" id="XP_002767627.1">
    <property type="nucleotide sequence ID" value="XM_002767581.1"/>
</dbReference>
<dbReference type="OMA" id="NEWMAKE"/>
<proteinExistence type="predicted"/>
<dbReference type="SMART" id="SM00343">
    <property type="entry name" value="ZnF_C2HC"/>
    <property type="match status" value="1"/>
</dbReference>
<evidence type="ECO:0000313" key="4">
    <source>
        <dbReference type="Proteomes" id="UP000007800"/>
    </source>
</evidence>
<dbReference type="SUPFAM" id="SSF57756">
    <property type="entry name" value="Retrovirus zinc finger-like domains"/>
    <property type="match status" value="1"/>
</dbReference>
<dbReference type="Proteomes" id="UP000007800">
    <property type="component" value="Unassembled WGS sequence"/>
</dbReference>
<protein>
    <recommendedName>
        <fullName evidence="2">CCHC-type domain-containing protein</fullName>
    </recommendedName>
</protein>
<dbReference type="Gene3D" id="4.10.60.10">
    <property type="entry name" value="Zinc finger, CCHC-type"/>
    <property type="match status" value="1"/>
</dbReference>
<keyword evidence="1" id="KW-0863">Zinc-finger</keyword>
<organism evidence="4">
    <name type="scientific">Perkinsus marinus (strain ATCC 50983 / TXsc)</name>
    <dbReference type="NCBI Taxonomy" id="423536"/>
    <lineage>
        <taxon>Eukaryota</taxon>
        <taxon>Sar</taxon>
        <taxon>Alveolata</taxon>
        <taxon>Perkinsozoa</taxon>
        <taxon>Perkinsea</taxon>
        <taxon>Perkinsida</taxon>
        <taxon>Perkinsidae</taxon>
        <taxon>Perkinsus</taxon>
    </lineage>
</organism>
<name>C5LSE9_PERM5</name>
<evidence type="ECO:0000313" key="3">
    <source>
        <dbReference type="EMBL" id="EER00345.1"/>
    </source>
</evidence>
<dbReference type="InParanoid" id="C5LSE9"/>
<dbReference type="AlphaFoldDB" id="C5LSE9"/>
<evidence type="ECO:0000256" key="1">
    <source>
        <dbReference type="PROSITE-ProRule" id="PRU00047"/>
    </source>
</evidence>
<keyword evidence="1" id="KW-0862">Zinc</keyword>
<feature type="domain" description="CCHC-type" evidence="2">
    <location>
        <begin position="166"/>
        <end position="180"/>
    </location>
</feature>
<dbReference type="GO" id="GO:0003676">
    <property type="term" value="F:nucleic acid binding"/>
    <property type="evidence" value="ECO:0007669"/>
    <property type="project" value="InterPro"/>
</dbReference>